<dbReference type="HOGENOM" id="CLU_2871537_0_0_1"/>
<protein>
    <submittedName>
        <fullName evidence="1">Uncharacterized protein</fullName>
    </submittedName>
</protein>
<name>A0A0E0GD58_ORYNI</name>
<dbReference type="Gramene" id="ONIVA02G35620.1">
    <property type="protein sequence ID" value="ONIVA02G35620.1"/>
    <property type="gene ID" value="ONIVA02G35620"/>
</dbReference>
<dbReference type="AlphaFoldDB" id="A0A0E0GD58"/>
<keyword evidence="2" id="KW-1185">Reference proteome</keyword>
<organism evidence="1">
    <name type="scientific">Oryza nivara</name>
    <name type="common">Indian wild rice</name>
    <name type="synonym">Oryza sativa f. spontanea</name>
    <dbReference type="NCBI Taxonomy" id="4536"/>
    <lineage>
        <taxon>Eukaryota</taxon>
        <taxon>Viridiplantae</taxon>
        <taxon>Streptophyta</taxon>
        <taxon>Embryophyta</taxon>
        <taxon>Tracheophyta</taxon>
        <taxon>Spermatophyta</taxon>
        <taxon>Magnoliopsida</taxon>
        <taxon>Liliopsida</taxon>
        <taxon>Poales</taxon>
        <taxon>Poaceae</taxon>
        <taxon>BOP clade</taxon>
        <taxon>Oryzoideae</taxon>
        <taxon>Oryzeae</taxon>
        <taxon>Oryzinae</taxon>
        <taxon>Oryza</taxon>
    </lineage>
</organism>
<proteinExistence type="predicted"/>
<dbReference type="Proteomes" id="UP000006591">
    <property type="component" value="Chromosome 2"/>
</dbReference>
<dbReference type="EnsemblPlants" id="ONIVA02G35620.1">
    <property type="protein sequence ID" value="ONIVA02G35620.1"/>
    <property type="gene ID" value="ONIVA02G35620"/>
</dbReference>
<sequence length="64" mass="6995">MIYQGGEETNTLARTNTGAQPWRNLSLRQRIAAAIRAKSIKASKLAHFALTVTMSVAAYMDDSP</sequence>
<reference evidence="1" key="1">
    <citation type="submission" date="2015-04" db="UniProtKB">
        <authorList>
            <consortium name="EnsemblPlants"/>
        </authorList>
    </citation>
    <scope>IDENTIFICATION</scope>
    <source>
        <strain evidence="1">SL10</strain>
    </source>
</reference>
<accession>A0A0E0GD58</accession>
<evidence type="ECO:0000313" key="1">
    <source>
        <dbReference type="EnsemblPlants" id="ONIVA02G35620.1"/>
    </source>
</evidence>
<reference evidence="1" key="2">
    <citation type="submission" date="2018-04" db="EMBL/GenBank/DDBJ databases">
        <title>OnivRS2 (Oryza nivara Reference Sequence Version 2).</title>
        <authorList>
            <person name="Zhang J."/>
            <person name="Kudrna D."/>
            <person name="Lee S."/>
            <person name="Talag J."/>
            <person name="Rajasekar S."/>
            <person name="Welchert J."/>
            <person name="Hsing Y.-I."/>
            <person name="Wing R.A."/>
        </authorList>
    </citation>
    <scope>NUCLEOTIDE SEQUENCE [LARGE SCALE GENOMIC DNA]</scope>
    <source>
        <strain evidence="1">SL10</strain>
    </source>
</reference>
<evidence type="ECO:0000313" key="2">
    <source>
        <dbReference type="Proteomes" id="UP000006591"/>
    </source>
</evidence>